<evidence type="ECO:0000313" key="2">
    <source>
        <dbReference type="Proteomes" id="UP001319045"/>
    </source>
</evidence>
<dbReference type="Proteomes" id="UP001319045">
    <property type="component" value="Chromosome"/>
</dbReference>
<proteinExistence type="predicted"/>
<protein>
    <submittedName>
        <fullName evidence="1">Uncharacterized protein</fullName>
    </submittedName>
</protein>
<dbReference type="EMBL" id="AP024484">
    <property type="protein sequence ID" value="BCS85910.1"/>
    <property type="molecule type" value="Genomic_DNA"/>
</dbReference>
<keyword evidence="2" id="KW-1185">Reference proteome</keyword>
<organism evidence="1 2">
    <name type="scientific">Prevotella herbatica</name>
    <dbReference type="NCBI Taxonomy" id="2801997"/>
    <lineage>
        <taxon>Bacteria</taxon>
        <taxon>Pseudomonadati</taxon>
        <taxon>Bacteroidota</taxon>
        <taxon>Bacteroidia</taxon>
        <taxon>Bacteroidales</taxon>
        <taxon>Prevotellaceae</taxon>
        <taxon>Prevotella</taxon>
    </lineage>
</organism>
<accession>A0ABM7NZH2</accession>
<sequence>MSHTNLITNYVILFNVNTTKIFADNETHNHQEHSHKCSITTASIFITLFTKANNEFRHFYI</sequence>
<name>A0ABM7NZH2_9BACT</name>
<evidence type="ECO:0000313" key="1">
    <source>
        <dbReference type="EMBL" id="BCS85910.1"/>
    </source>
</evidence>
<gene>
    <name evidence="1" type="ORF">prwr041_18030</name>
</gene>
<reference evidence="1 2" key="1">
    <citation type="journal article" date="2022" name="Int. J. Syst. Evol. Microbiol.">
        <title>Prevotella herbatica sp. nov., a plant polysaccharide-decomposing anaerobic bacterium isolated from a methanogenic reactor.</title>
        <authorList>
            <person name="Uek A."/>
            <person name="Tonouchi A."/>
            <person name="Kaku N."/>
            <person name="Ueki K."/>
        </authorList>
    </citation>
    <scope>NUCLEOTIDE SEQUENCE [LARGE SCALE GENOMIC DNA]</scope>
    <source>
        <strain evidence="1 2">WR041</strain>
    </source>
</reference>